<dbReference type="Pfam" id="PF13561">
    <property type="entry name" value="adh_short_C2"/>
    <property type="match status" value="1"/>
</dbReference>
<proteinExistence type="inferred from homology"/>
<keyword evidence="2" id="KW-0560">Oxidoreductase</keyword>
<evidence type="ECO:0000259" key="3">
    <source>
        <dbReference type="SMART" id="SM00822"/>
    </source>
</evidence>
<evidence type="ECO:0000313" key="4">
    <source>
        <dbReference type="EMBL" id="MPY44160.1"/>
    </source>
</evidence>
<dbReference type="InterPro" id="IPR036291">
    <property type="entry name" value="NAD(P)-bd_dom_sf"/>
</dbReference>
<dbReference type="AlphaFoldDB" id="A0A5N8W9J3"/>
<dbReference type="OrthoDB" id="7064009at2"/>
<dbReference type="GO" id="GO:0032787">
    <property type="term" value="P:monocarboxylic acid metabolic process"/>
    <property type="evidence" value="ECO:0007669"/>
    <property type="project" value="UniProtKB-ARBA"/>
</dbReference>
<dbReference type="RefSeq" id="WP_152789077.1">
    <property type="nucleotide sequence ID" value="NZ_BAABEQ010000013.1"/>
</dbReference>
<dbReference type="CDD" id="cd05233">
    <property type="entry name" value="SDR_c"/>
    <property type="match status" value="1"/>
</dbReference>
<keyword evidence="5" id="KW-1185">Reference proteome</keyword>
<gene>
    <name evidence="4" type="ORF">FNH04_30925</name>
</gene>
<comment type="similarity">
    <text evidence="1">Belongs to the short-chain dehydrogenases/reductases (SDR) family.</text>
</comment>
<dbReference type="InterPro" id="IPR057326">
    <property type="entry name" value="KR_dom"/>
</dbReference>
<dbReference type="FunFam" id="3.40.50.720:FF:000084">
    <property type="entry name" value="Short-chain dehydrogenase reductase"/>
    <property type="match status" value="1"/>
</dbReference>
<name>A0A5N8W9J3_9ACTN</name>
<dbReference type="EMBL" id="VJZE01000294">
    <property type="protein sequence ID" value="MPY44160.1"/>
    <property type="molecule type" value="Genomic_DNA"/>
</dbReference>
<dbReference type="InterPro" id="IPR050259">
    <property type="entry name" value="SDR"/>
</dbReference>
<dbReference type="GO" id="GO:0016491">
    <property type="term" value="F:oxidoreductase activity"/>
    <property type="evidence" value="ECO:0007669"/>
    <property type="project" value="UniProtKB-KW"/>
</dbReference>
<accession>A0A5N8W9J3</accession>
<dbReference type="Proteomes" id="UP000326979">
    <property type="component" value="Unassembled WGS sequence"/>
</dbReference>
<organism evidence="4 5">
    <name type="scientific">Streptomyces phyllanthi</name>
    <dbReference type="NCBI Taxonomy" id="1803180"/>
    <lineage>
        <taxon>Bacteria</taxon>
        <taxon>Bacillati</taxon>
        <taxon>Actinomycetota</taxon>
        <taxon>Actinomycetes</taxon>
        <taxon>Kitasatosporales</taxon>
        <taxon>Streptomycetaceae</taxon>
        <taxon>Streptomyces</taxon>
    </lineage>
</organism>
<dbReference type="PRINTS" id="PR00081">
    <property type="entry name" value="GDHRDH"/>
</dbReference>
<dbReference type="PANTHER" id="PTHR42879">
    <property type="entry name" value="3-OXOACYL-(ACYL-CARRIER-PROTEIN) REDUCTASE"/>
    <property type="match status" value="1"/>
</dbReference>
<protein>
    <submittedName>
        <fullName evidence="4">SDR family oxidoreductase</fullName>
    </submittedName>
</protein>
<dbReference type="SMART" id="SM00822">
    <property type="entry name" value="PKS_KR"/>
    <property type="match status" value="1"/>
</dbReference>
<dbReference type="PANTHER" id="PTHR42879:SF2">
    <property type="entry name" value="3-OXOACYL-[ACYL-CARRIER-PROTEIN] REDUCTASE FABG"/>
    <property type="match status" value="1"/>
</dbReference>
<dbReference type="InterPro" id="IPR020904">
    <property type="entry name" value="Sc_DH/Rdtase_CS"/>
</dbReference>
<evidence type="ECO:0000256" key="1">
    <source>
        <dbReference type="ARBA" id="ARBA00006484"/>
    </source>
</evidence>
<dbReference type="PROSITE" id="PS00061">
    <property type="entry name" value="ADH_SHORT"/>
    <property type="match status" value="1"/>
</dbReference>
<evidence type="ECO:0000313" key="5">
    <source>
        <dbReference type="Proteomes" id="UP000326979"/>
    </source>
</evidence>
<comment type="caution">
    <text evidence="4">The sequence shown here is derived from an EMBL/GenBank/DDBJ whole genome shotgun (WGS) entry which is preliminary data.</text>
</comment>
<reference evidence="4 5" key="1">
    <citation type="submission" date="2019-07" db="EMBL/GenBank/DDBJ databases">
        <title>New species of Amycolatopsis and Streptomyces.</title>
        <authorList>
            <person name="Duangmal K."/>
            <person name="Teo W.F.A."/>
            <person name="Lipun K."/>
        </authorList>
    </citation>
    <scope>NUCLEOTIDE SEQUENCE [LARGE SCALE GENOMIC DNA]</scope>
    <source>
        <strain evidence="4 5">TISTR 2346</strain>
    </source>
</reference>
<feature type="domain" description="Ketoreductase" evidence="3">
    <location>
        <begin position="17"/>
        <end position="200"/>
    </location>
</feature>
<dbReference type="InterPro" id="IPR002347">
    <property type="entry name" value="SDR_fam"/>
</dbReference>
<sequence>MSGATPHPGNAARFTDAVALVTGAGTGIGAAVCRRLVAEGARVVLSGRREGPLRKVAEPLGDRALVVAGDAAVKQDMRRVIDSAVEAYGRLDVVVAGAGGHRPGAAADTDDDAWRYSMNANLDSAFVTLREALPHLMAGGGNAVVVSSIAGLFAGPGVVGYVTTKHALIGLVRSVARDYGHRGVRVNAVCPGWVRTPMADEQMEHLGARYGIDREDAYRLVTKDVPLRRPAEPEEIAGLVAFLASPEASVMTGAVVVADCGATCVDLPTLAFAE</sequence>
<evidence type="ECO:0000256" key="2">
    <source>
        <dbReference type="ARBA" id="ARBA00023002"/>
    </source>
</evidence>
<dbReference type="Gene3D" id="3.40.50.720">
    <property type="entry name" value="NAD(P)-binding Rossmann-like Domain"/>
    <property type="match status" value="1"/>
</dbReference>
<dbReference type="SUPFAM" id="SSF51735">
    <property type="entry name" value="NAD(P)-binding Rossmann-fold domains"/>
    <property type="match status" value="1"/>
</dbReference>